<dbReference type="STRING" id="1848.SAMN05443637_111151"/>
<dbReference type="EMBL" id="FRAP01000011">
    <property type="protein sequence ID" value="SHK75525.1"/>
    <property type="molecule type" value="Genomic_DNA"/>
</dbReference>
<evidence type="ECO:0000256" key="1">
    <source>
        <dbReference type="ARBA" id="ARBA00008791"/>
    </source>
</evidence>
<protein>
    <submittedName>
        <fullName evidence="3">Nucleotide-binding universal stress protein, UspA family</fullName>
    </submittedName>
</protein>
<dbReference type="InterPro" id="IPR006015">
    <property type="entry name" value="Universal_stress_UspA"/>
</dbReference>
<dbReference type="InterPro" id="IPR006016">
    <property type="entry name" value="UspA"/>
</dbReference>
<dbReference type="AlphaFoldDB" id="A0A1M6V2D3"/>
<evidence type="ECO:0000259" key="2">
    <source>
        <dbReference type="Pfam" id="PF00582"/>
    </source>
</evidence>
<accession>A0A1M6V2D3</accession>
<dbReference type="RefSeq" id="WP_084755135.1">
    <property type="nucleotide sequence ID" value="NZ_CALGVN010000059.1"/>
</dbReference>
<name>A0A1M6V2D3_PSETH</name>
<feature type="domain" description="UspA" evidence="2">
    <location>
        <begin position="144"/>
        <end position="267"/>
    </location>
</feature>
<evidence type="ECO:0000313" key="3">
    <source>
        <dbReference type="EMBL" id="SHK75525.1"/>
    </source>
</evidence>
<dbReference type="InterPro" id="IPR014729">
    <property type="entry name" value="Rossmann-like_a/b/a_fold"/>
</dbReference>
<evidence type="ECO:0000313" key="4">
    <source>
        <dbReference type="Proteomes" id="UP000184363"/>
    </source>
</evidence>
<dbReference type="CDD" id="cd00293">
    <property type="entry name" value="USP-like"/>
    <property type="match status" value="1"/>
</dbReference>
<dbReference type="Pfam" id="PF00582">
    <property type="entry name" value="Usp"/>
    <property type="match status" value="2"/>
</dbReference>
<dbReference type="OrthoDB" id="3572116at2"/>
<dbReference type="PRINTS" id="PR01438">
    <property type="entry name" value="UNVRSLSTRESS"/>
</dbReference>
<comment type="similarity">
    <text evidence="1">Belongs to the universal stress protein A family.</text>
</comment>
<proteinExistence type="inferred from homology"/>
<dbReference type="PANTHER" id="PTHR46268:SF6">
    <property type="entry name" value="UNIVERSAL STRESS PROTEIN UP12"/>
    <property type="match status" value="1"/>
</dbReference>
<gene>
    <name evidence="3" type="ORF">SAMN05443637_111151</name>
</gene>
<dbReference type="SUPFAM" id="SSF52402">
    <property type="entry name" value="Adenine nucleotide alpha hydrolases-like"/>
    <property type="match status" value="2"/>
</dbReference>
<dbReference type="PANTHER" id="PTHR46268">
    <property type="entry name" value="STRESS RESPONSE PROTEIN NHAX"/>
    <property type="match status" value="1"/>
</dbReference>
<dbReference type="Gene3D" id="3.40.50.620">
    <property type="entry name" value="HUPs"/>
    <property type="match status" value="2"/>
</dbReference>
<dbReference type="Proteomes" id="UP000184363">
    <property type="component" value="Unassembled WGS sequence"/>
</dbReference>
<organism evidence="3 4">
    <name type="scientific">Pseudonocardia thermophila</name>
    <dbReference type="NCBI Taxonomy" id="1848"/>
    <lineage>
        <taxon>Bacteria</taxon>
        <taxon>Bacillati</taxon>
        <taxon>Actinomycetota</taxon>
        <taxon>Actinomycetes</taxon>
        <taxon>Pseudonocardiales</taxon>
        <taxon>Pseudonocardiaceae</taxon>
        <taxon>Pseudonocardia</taxon>
    </lineage>
</organism>
<keyword evidence="4" id="KW-1185">Reference proteome</keyword>
<sequence length="288" mass="29654">MQPTPDPRPVLVAVDPSDSARDAAVWAAEVAADWSVPLHLLHVVPGRSTDPPLPPPRWLQQLDALAVHTGVPDRVHEVVQGNVVEIVSARARDARMVVLGSYGDTGWSGGLSGPVSIAVVGRVQCPVAVVRGTAPRVAPPRGGPVVVGVDGSAAGAAALGFGAGLAADLGTSLVAVHAWSGDADDGCAAAWRLLATSLADVRRAHPLLPIDQVVEQDTPLRVLYRRAEGARMLVLGNRGWSAPERTPLSETTRSLVESAPCPVVVLHAAVPAAVPVGTHSGPARCPQA</sequence>
<feature type="domain" description="UspA" evidence="2">
    <location>
        <begin position="8"/>
        <end position="131"/>
    </location>
</feature>
<reference evidence="3 4" key="1">
    <citation type="submission" date="2016-11" db="EMBL/GenBank/DDBJ databases">
        <authorList>
            <person name="Jaros S."/>
            <person name="Januszkiewicz K."/>
            <person name="Wedrychowicz H."/>
        </authorList>
    </citation>
    <scope>NUCLEOTIDE SEQUENCE [LARGE SCALE GENOMIC DNA]</scope>
    <source>
        <strain evidence="3 4">DSM 43832</strain>
    </source>
</reference>